<keyword evidence="3" id="KW-1185">Reference proteome</keyword>
<keyword evidence="2" id="KW-0812">Transmembrane</keyword>
<reference evidence="2 3" key="1">
    <citation type="submission" date="2024-01" db="EMBL/GenBank/DDBJ databases">
        <title>The complete chloroplast genome sequence of Lithospermum erythrorhizon: insights into the phylogenetic relationship among Boraginaceae species and the maternal lineages of purple gromwells.</title>
        <authorList>
            <person name="Okada T."/>
            <person name="Watanabe K."/>
        </authorList>
    </citation>
    <scope>NUCLEOTIDE SEQUENCE [LARGE SCALE GENOMIC DNA]</scope>
</reference>
<dbReference type="InterPro" id="IPR043502">
    <property type="entry name" value="DNA/RNA_pol_sf"/>
</dbReference>
<dbReference type="Pfam" id="PF07727">
    <property type="entry name" value="RVT_2"/>
    <property type="match status" value="1"/>
</dbReference>
<evidence type="ECO:0000259" key="1">
    <source>
        <dbReference type="Pfam" id="PF07727"/>
    </source>
</evidence>
<accession>A0AAV3P7V6</accession>
<organism evidence="2 3">
    <name type="scientific">Lithospermum erythrorhizon</name>
    <name type="common">Purple gromwell</name>
    <name type="synonym">Lithospermum officinale var. erythrorhizon</name>
    <dbReference type="NCBI Taxonomy" id="34254"/>
    <lineage>
        <taxon>Eukaryota</taxon>
        <taxon>Viridiplantae</taxon>
        <taxon>Streptophyta</taxon>
        <taxon>Embryophyta</taxon>
        <taxon>Tracheophyta</taxon>
        <taxon>Spermatophyta</taxon>
        <taxon>Magnoliopsida</taxon>
        <taxon>eudicotyledons</taxon>
        <taxon>Gunneridae</taxon>
        <taxon>Pentapetalae</taxon>
        <taxon>asterids</taxon>
        <taxon>lamiids</taxon>
        <taxon>Boraginales</taxon>
        <taxon>Boraginaceae</taxon>
        <taxon>Boraginoideae</taxon>
        <taxon>Lithospermeae</taxon>
        <taxon>Lithospermum</taxon>
    </lineage>
</organism>
<dbReference type="InterPro" id="IPR013103">
    <property type="entry name" value="RVT_2"/>
</dbReference>
<comment type="caution">
    <text evidence="2">The sequence shown here is derived from an EMBL/GenBank/DDBJ whole genome shotgun (WGS) entry which is preliminary data.</text>
</comment>
<dbReference type="Proteomes" id="UP001454036">
    <property type="component" value="Unassembled WGS sequence"/>
</dbReference>
<dbReference type="EMBL" id="BAABME010001071">
    <property type="protein sequence ID" value="GAA0147368.1"/>
    <property type="molecule type" value="Genomic_DNA"/>
</dbReference>
<proteinExistence type="predicted"/>
<dbReference type="SUPFAM" id="SSF56672">
    <property type="entry name" value="DNA/RNA polymerases"/>
    <property type="match status" value="1"/>
</dbReference>
<name>A0AAV3P7V6_LITER</name>
<keyword evidence="2" id="KW-0675">Receptor</keyword>
<protein>
    <submittedName>
        <fullName evidence="2">Transmembrane signal receptor</fullName>
    </submittedName>
</protein>
<evidence type="ECO:0000313" key="3">
    <source>
        <dbReference type="Proteomes" id="UP001454036"/>
    </source>
</evidence>
<sequence>MQDYVSGEDISEDEAYIVQDTEGEDPIFFDEAVKCTKWRQAMDAEINSIIKNKTWTLTDLPAHYKTIGVKWIYKTKRDEKGDIVKHKARLVAKGYSQKEGIDYTEVYAPVARMDTVRMIISVAAHKGWKIMQLDVKSAFLHRELIEDVYVEQPRGYESKGKKHMVYKLHKALYGLKQAPRAWFSRIERHFLDEGFEENRNEHTLFTKRSKEGRIVIVSLYVDDLIITGDDEELIAKFKSSLIKQFDMTDLGGMSYFLGIHRTKELC</sequence>
<keyword evidence="2" id="KW-0472">Membrane</keyword>
<gene>
    <name evidence="2" type="ORF">LIER_07088</name>
</gene>
<feature type="domain" description="Reverse transcriptase Ty1/copia-type" evidence="1">
    <location>
        <begin position="52"/>
        <end position="260"/>
    </location>
</feature>
<dbReference type="PANTHER" id="PTHR43383">
    <property type="entry name" value="NODULIN 6"/>
    <property type="match status" value="1"/>
</dbReference>
<dbReference type="AlphaFoldDB" id="A0AAV3P7V6"/>
<dbReference type="PANTHER" id="PTHR43383:SF2">
    <property type="entry name" value="AMIDOHYDROLASE 2 FAMILY PROTEIN"/>
    <property type="match status" value="1"/>
</dbReference>
<evidence type="ECO:0000313" key="2">
    <source>
        <dbReference type="EMBL" id="GAA0147368.1"/>
    </source>
</evidence>